<evidence type="ECO:0000313" key="3">
    <source>
        <dbReference type="EMBL" id="CCG82936.1"/>
    </source>
</evidence>
<organism evidence="3 4">
    <name type="scientific">Taphrina deformans (strain PYCC 5710 / ATCC 11124 / CBS 356.35 / IMI 108563 / JCM 9778 / NBRC 8474)</name>
    <name type="common">Peach leaf curl fungus</name>
    <name type="synonym">Lalaria deformans</name>
    <dbReference type="NCBI Taxonomy" id="1097556"/>
    <lineage>
        <taxon>Eukaryota</taxon>
        <taxon>Fungi</taxon>
        <taxon>Dikarya</taxon>
        <taxon>Ascomycota</taxon>
        <taxon>Taphrinomycotina</taxon>
        <taxon>Taphrinomycetes</taxon>
        <taxon>Taphrinales</taxon>
        <taxon>Taphrinaceae</taxon>
        <taxon>Taphrina</taxon>
    </lineage>
</organism>
<keyword evidence="1" id="KW-0659">Purine metabolism</keyword>
<accession>R4XEN6</accession>
<dbReference type="Pfam" id="PF09349">
    <property type="entry name" value="OHCU_decarbox"/>
    <property type="match status" value="1"/>
</dbReference>
<name>R4XEN6_TAPDE</name>
<dbReference type="Gene3D" id="1.10.3330.10">
    <property type="entry name" value="Oxo-4-hydroxy-4-carboxy-5-ureidoimidazoline decarboxylase"/>
    <property type="match status" value="1"/>
</dbReference>
<evidence type="ECO:0000259" key="2">
    <source>
        <dbReference type="Pfam" id="PF09349"/>
    </source>
</evidence>
<dbReference type="InterPro" id="IPR036778">
    <property type="entry name" value="OHCU_decarboxylase_sf"/>
</dbReference>
<dbReference type="AlphaFoldDB" id="R4XEN6"/>
<dbReference type="PANTHER" id="PTHR37987:SF1">
    <property type="entry name" value="OXO-4-HYDROXY-4-CARBOXY-5-UREIDOIMIDAZOLINE DECARBOXYLASE DOMAIN-CONTAINING PROTEIN"/>
    <property type="match status" value="1"/>
</dbReference>
<dbReference type="VEuPathDB" id="FungiDB:TAPDE_002692"/>
<comment type="caution">
    <text evidence="3">The sequence shown here is derived from an EMBL/GenBank/DDBJ whole genome shotgun (WGS) entry which is preliminary data.</text>
</comment>
<keyword evidence="4" id="KW-1185">Reference proteome</keyword>
<reference evidence="3 4" key="1">
    <citation type="journal article" date="2013" name="MBio">
        <title>Genome sequencing of the plant pathogen Taphrina deformans, the causal agent of peach leaf curl.</title>
        <authorList>
            <person name="Cisse O.H."/>
            <person name="Almeida J.M.G.C.F."/>
            <person name="Fonseca A."/>
            <person name="Kumar A.A."/>
            <person name="Salojaervi J."/>
            <person name="Overmyer K."/>
            <person name="Hauser P.M."/>
            <person name="Pagni M."/>
        </authorList>
    </citation>
    <scope>NUCLEOTIDE SEQUENCE [LARGE SCALE GENOMIC DNA]</scope>
    <source>
        <strain evidence="4">PYCC 5710 / ATCC 11124 / CBS 356.35 / IMI 108563 / JCM 9778 / NBRC 8474</strain>
    </source>
</reference>
<sequence>MTDDTAKVGKILHEVDLLFEPSEALHGLLSGHQGTLLERSPGGRVSEDLVTFVGDVLVAGSGSREVDAVLNAHPRLGATTIESAQSVHEQRNLTASSAAERDRLKVLNEAYEARFPGLRYVVFVNGRSRAVVMDDMARRIERGSVALERREAIAAMVDIALDRLRHRSA</sequence>
<dbReference type="eggNOG" id="ENOG502S227">
    <property type="taxonomic scope" value="Eukaryota"/>
</dbReference>
<dbReference type="PANTHER" id="PTHR37987">
    <property type="entry name" value="CHROMOSOME 9, WHOLE GENOME SHOTGUN SEQUENCE"/>
    <property type="match status" value="1"/>
</dbReference>
<dbReference type="InterPro" id="IPR018020">
    <property type="entry name" value="OHCU_decarboxylase"/>
</dbReference>
<proteinExistence type="predicted"/>
<evidence type="ECO:0000256" key="1">
    <source>
        <dbReference type="ARBA" id="ARBA00022631"/>
    </source>
</evidence>
<dbReference type="OrthoDB" id="5398391at2759"/>
<dbReference type="EMBL" id="CAHR02000111">
    <property type="protein sequence ID" value="CCG82936.1"/>
    <property type="molecule type" value="Genomic_DNA"/>
</dbReference>
<feature type="domain" description="Oxo-4-hydroxy-4-carboxy-5-ureidoimidazoline decarboxylase" evidence="2">
    <location>
        <begin position="14"/>
        <end position="165"/>
    </location>
</feature>
<dbReference type="GO" id="GO:0006144">
    <property type="term" value="P:purine nucleobase metabolic process"/>
    <property type="evidence" value="ECO:0007669"/>
    <property type="project" value="UniProtKB-KW"/>
</dbReference>
<evidence type="ECO:0000313" key="4">
    <source>
        <dbReference type="Proteomes" id="UP000013776"/>
    </source>
</evidence>
<dbReference type="SUPFAM" id="SSF158694">
    <property type="entry name" value="UraD-Like"/>
    <property type="match status" value="1"/>
</dbReference>
<dbReference type="Proteomes" id="UP000013776">
    <property type="component" value="Unassembled WGS sequence"/>
</dbReference>
<gene>
    <name evidence="3" type="ORF">TAPDE_002692</name>
</gene>
<dbReference type="STRING" id="1097556.R4XEN6"/>
<protein>
    <recommendedName>
        <fullName evidence="2">Oxo-4-hydroxy-4-carboxy-5-ureidoimidazoline decarboxylase domain-containing protein</fullName>
    </recommendedName>
</protein>